<keyword evidence="13" id="KW-1185">Reference proteome</keyword>
<dbReference type="PANTHER" id="PTHR10815">
    <property type="entry name" value="METHYLATED-DNA--PROTEIN-CYSTEINE METHYLTRANSFERASE"/>
    <property type="match status" value="1"/>
</dbReference>
<proteinExistence type="inferred from homology"/>
<evidence type="ECO:0000256" key="1">
    <source>
        <dbReference type="ARBA" id="ARBA00001286"/>
    </source>
</evidence>
<comment type="catalytic activity">
    <reaction evidence="1 9">
        <text>a 4-O-methyl-thymidine in DNA + L-cysteinyl-[protein] = a thymidine in DNA + S-methyl-L-cysteinyl-[protein]</text>
        <dbReference type="Rhea" id="RHEA:53428"/>
        <dbReference type="Rhea" id="RHEA-COMP:10131"/>
        <dbReference type="Rhea" id="RHEA-COMP:10132"/>
        <dbReference type="Rhea" id="RHEA-COMP:13555"/>
        <dbReference type="Rhea" id="RHEA-COMP:13556"/>
        <dbReference type="ChEBI" id="CHEBI:29950"/>
        <dbReference type="ChEBI" id="CHEBI:82612"/>
        <dbReference type="ChEBI" id="CHEBI:137386"/>
        <dbReference type="ChEBI" id="CHEBI:137387"/>
        <dbReference type="EC" id="2.1.1.63"/>
    </reaction>
</comment>
<dbReference type="EMBL" id="QGTS01000002">
    <property type="protein sequence ID" value="PWW11795.1"/>
    <property type="molecule type" value="Genomic_DNA"/>
</dbReference>
<feature type="active site" description="Nucleophile; methyl group acceptor" evidence="9">
    <location>
        <position position="129"/>
    </location>
</feature>
<protein>
    <recommendedName>
        <fullName evidence="9">Methylated-DNA--protein-cysteine methyltransferase</fullName>
        <ecNumber evidence="9">2.1.1.63</ecNumber>
    </recommendedName>
    <alternativeName>
        <fullName evidence="9">6-O-methylguanine-DNA methyltransferase</fullName>
        <shortName evidence="9">MGMT</shortName>
    </alternativeName>
    <alternativeName>
        <fullName evidence="9">O-6-methylguanine-DNA-alkyltransferase</fullName>
    </alternativeName>
</protein>
<evidence type="ECO:0000259" key="11">
    <source>
        <dbReference type="Pfam" id="PF02870"/>
    </source>
</evidence>
<dbReference type="Gene3D" id="1.10.10.10">
    <property type="entry name" value="Winged helix-like DNA-binding domain superfamily/Winged helix DNA-binding domain"/>
    <property type="match status" value="1"/>
</dbReference>
<dbReference type="PROSITE" id="PS00374">
    <property type="entry name" value="MGMT"/>
    <property type="match status" value="1"/>
</dbReference>
<keyword evidence="5 9" id="KW-0808">Transferase</keyword>
<evidence type="ECO:0000313" key="12">
    <source>
        <dbReference type="EMBL" id="PWW11795.1"/>
    </source>
</evidence>
<dbReference type="GO" id="GO:0032259">
    <property type="term" value="P:methylation"/>
    <property type="evidence" value="ECO:0007669"/>
    <property type="project" value="UniProtKB-KW"/>
</dbReference>
<dbReference type="InterPro" id="IPR036217">
    <property type="entry name" value="MethylDNA_cys_MeTrfase_DNAb"/>
</dbReference>
<dbReference type="InterPro" id="IPR008332">
    <property type="entry name" value="MethylG_MeTrfase_N"/>
</dbReference>
<feature type="domain" description="Methylguanine DNA methyltransferase ribonuclease-like" evidence="11">
    <location>
        <begin position="9"/>
        <end position="74"/>
    </location>
</feature>
<dbReference type="EC" id="2.1.1.63" evidence="9"/>
<dbReference type="SUPFAM" id="SSF53155">
    <property type="entry name" value="Methylated DNA-protein cysteine methyltransferase domain"/>
    <property type="match status" value="1"/>
</dbReference>
<dbReference type="NCBIfam" id="TIGR00589">
    <property type="entry name" value="ogt"/>
    <property type="match status" value="1"/>
</dbReference>
<comment type="catalytic activity">
    <reaction evidence="8 9">
        <text>a 6-O-methyl-2'-deoxyguanosine in DNA + L-cysteinyl-[protein] = S-methyl-L-cysteinyl-[protein] + a 2'-deoxyguanosine in DNA</text>
        <dbReference type="Rhea" id="RHEA:24000"/>
        <dbReference type="Rhea" id="RHEA-COMP:10131"/>
        <dbReference type="Rhea" id="RHEA-COMP:10132"/>
        <dbReference type="Rhea" id="RHEA-COMP:11367"/>
        <dbReference type="Rhea" id="RHEA-COMP:11368"/>
        <dbReference type="ChEBI" id="CHEBI:29950"/>
        <dbReference type="ChEBI" id="CHEBI:82612"/>
        <dbReference type="ChEBI" id="CHEBI:85445"/>
        <dbReference type="ChEBI" id="CHEBI:85448"/>
        <dbReference type="EC" id="2.1.1.63"/>
    </reaction>
</comment>
<organism evidence="12 13">
    <name type="scientific">Mangrovibacter plantisponsor</name>
    <dbReference type="NCBI Taxonomy" id="451513"/>
    <lineage>
        <taxon>Bacteria</taxon>
        <taxon>Pseudomonadati</taxon>
        <taxon>Pseudomonadota</taxon>
        <taxon>Gammaproteobacteria</taxon>
        <taxon>Enterobacterales</taxon>
        <taxon>Enterobacteriaceae</taxon>
        <taxon>Mangrovibacter</taxon>
    </lineage>
</organism>
<dbReference type="InterPro" id="IPR001497">
    <property type="entry name" value="MethylDNA_cys_MeTrfase_AS"/>
</dbReference>
<evidence type="ECO:0000256" key="7">
    <source>
        <dbReference type="ARBA" id="ARBA00023204"/>
    </source>
</evidence>
<dbReference type="AlphaFoldDB" id="A0A317Q6X2"/>
<comment type="function">
    <text evidence="9">Involved in the cellular defense against the biological effects of O6-methylguanine (O6-MeG) and O4-methylthymine (O4-MeT) in DNA. Repairs the methylated nucleobase in DNA by stoichiometrically transferring the methyl group to a cysteine residue in the enzyme. This is a suicide reaction: the enzyme is irreversibly inactivated.</text>
</comment>
<comment type="similarity">
    <text evidence="2 9">Belongs to the MGMT family.</text>
</comment>
<comment type="miscellaneous">
    <text evidence="9">This enzyme catalyzes only one turnover and therefore is not strictly catalytic. According to one definition, an enzyme is a biocatalyst that acts repeatedly and over many reaction cycles.</text>
</comment>
<dbReference type="FunFam" id="1.10.10.10:FF:000214">
    <property type="entry name" value="Methylated-DNA--protein-cysteine methyltransferase"/>
    <property type="match status" value="1"/>
</dbReference>
<evidence type="ECO:0000256" key="6">
    <source>
        <dbReference type="ARBA" id="ARBA00022763"/>
    </source>
</evidence>
<evidence type="ECO:0000256" key="9">
    <source>
        <dbReference type="HAMAP-Rule" id="MF_00772"/>
    </source>
</evidence>
<comment type="caution">
    <text evidence="12">The sequence shown here is derived from an EMBL/GenBank/DDBJ whole genome shotgun (WGS) entry which is preliminary data.</text>
</comment>
<dbReference type="PANTHER" id="PTHR10815:SF5">
    <property type="entry name" value="METHYLATED-DNA--PROTEIN-CYSTEINE METHYLTRANSFERASE"/>
    <property type="match status" value="1"/>
</dbReference>
<dbReference type="GO" id="GO:0005737">
    <property type="term" value="C:cytoplasm"/>
    <property type="evidence" value="ECO:0007669"/>
    <property type="project" value="UniProtKB-SubCell"/>
</dbReference>
<sequence>MPDYCLMPDTPAGPLLLQASAQALESVRFLRTFPLSEGESITQATHHPVLHQASEELAAYFAGKLTHFTTPLEPGGTAFQRQVWEALRQIPWGETRTYGEIAHQIGNPAASRAVGLANNRNRLPFFIPCHRVIGASGKLVGYAGGLDVKQALLSLEGIRIAL</sequence>
<comment type="subcellular location">
    <subcellularLocation>
        <location evidence="9">Cytoplasm</location>
    </subcellularLocation>
</comment>
<evidence type="ECO:0000313" key="13">
    <source>
        <dbReference type="Proteomes" id="UP000246744"/>
    </source>
</evidence>
<evidence type="ECO:0000259" key="10">
    <source>
        <dbReference type="Pfam" id="PF01035"/>
    </source>
</evidence>
<dbReference type="SUPFAM" id="SSF46767">
    <property type="entry name" value="Methylated DNA-protein cysteine methyltransferase, C-terminal domain"/>
    <property type="match status" value="1"/>
</dbReference>
<dbReference type="InterPro" id="IPR036631">
    <property type="entry name" value="MGMT_N_sf"/>
</dbReference>
<dbReference type="GO" id="GO:0003908">
    <property type="term" value="F:methylated-DNA-[protein]-cysteine S-methyltransferase activity"/>
    <property type="evidence" value="ECO:0007669"/>
    <property type="project" value="UniProtKB-UniRule"/>
</dbReference>
<keyword evidence="4 9" id="KW-0489">Methyltransferase</keyword>
<keyword evidence="7 9" id="KW-0234">DNA repair</keyword>
<dbReference type="Pfam" id="PF01035">
    <property type="entry name" value="DNA_binding_1"/>
    <property type="match status" value="1"/>
</dbReference>
<dbReference type="Gene3D" id="3.30.160.70">
    <property type="entry name" value="Methylated DNA-protein cysteine methyltransferase domain"/>
    <property type="match status" value="1"/>
</dbReference>
<keyword evidence="3 9" id="KW-0963">Cytoplasm</keyword>
<evidence type="ECO:0000256" key="3">
    <source>
        <dbReference type="ARBA" id="ARBA00022490"/>
    </source>
</evidence>
<dbReference type="InterPro" id="IPR014048">
    <property type="entry name" value="MethylDNA_cys_MeTrfase_DNA-bd"/>
</dbReference>
<evidence type="ECO:0000256" key="8">
    <source>
        <dbReference type="ARBA" id="ARBA00049348"/>
    </source>
</evidence>
<evidence type="ECO:0000256" key="5">
    <source>
        <dbReference type="ARBA" id="ARBA00022679"/>
    </source>
</evidence>
<reference evidence="12 13" key="1">
    <citation type="submission" date="2018-05" db="EMBL/GenBank/DDBJ databases">
        <title>Genomic Encyclopedia of Type Strains, Phase IV (KMG-IV): sequencing the most valuable type-strain genomes for metagenomic binning, comparative biology and taxonomic classification.</title>
        <authorList>
            <person name="Goeker M."/>
        </authorList>
    </citation>
    <scope>NUCLEOTIDE SEQUENCE [LARGE SCALE GENOMIC DNA]</scope>
    <source>
        <strain evidence="12 13">DSM 19579</strain>
    </source>
</reference>
<dbReference type="RefSeq" id="WP_170123724.1">
    <property type="nucleotide sequence ID" value="NZ_QGTS01000002.1"/>
</dbReference>
<dbReference type="InterPro" id="IPR023546">
    <property type="entry name" value="MGMT"/>
</dbReference>
<name>A0A317Q6X2_9ENTR</name>
<keyword evidence="6 9" id="KW-0227">DNA damage</keyword>
<evidence type="ECO:0000256" key="2">
    <source>
        <dbReference type="ARBA" id="ARBA00008711"/>
    </source>
</evidence>
<evidence type="ECO:0000256" key="4">
    <source>
        <dbReference type="ARBA" id="ARBA00022603"/>
    </source>
</evidence>
<gene>
    <name evidence="12" type="ORF">DES37_102407</name>
</gene>
<dbReference type="GO" id="GO:0006307">
    <property type="term" value="P:DNA alkylation repair"/>
    <property type="evidence" value="ECO:0007669"/>
    <property type="project" value="UniProtKB-UniRule"/>
</dbReference>
<dbReference type="CDD" id="cd06445">
    <property type="entry name" value="ATase"/>
    <property type="match status" value="1"/>
</dbReference>
<dbReference type="Pfam" id="PF02870">
    <property type="entry name" value="Methyltransf_1N"/>
    <property type="match status" value="1"/>
</dbReference>
<dbReference type="Proteomes" id="UP000246744">
    <property type="component" value="Unassembled WGS sequence"/>
</dbReference>
<dbReference type="InterPro" id="IPR036388">
    <property type="entry name" value="WH-like_DNA-bd_sf"/>
</dbReference>
<dbReference type="HAMAP" id="MF_00772">
    <property type="entry name" value="OGT"/>
    <property type="match status" value="1"/>
</dbReference>
<accession>A0A317Q6X2</accession>
<feature type="domain" description="Methylated-DNA-[protein]-cysteine S-methyltransferase DNA binding" evidence="10">
    <location>
        <begin position="78"/>
        <end position="158"/>
    </location>
</feature>